<comment type="similarity">
    <text evidence="1">Belongs to the thioesterase family.</text>
</comment>
<evidence type="ECO:0000256" key="1">
    <source>
        <dbReference type="ARBA" id="ARBA00007169"/>
    </source>
</evidence>
<protein>
    <submittedName>
        <fullName evidence="3">Thioesterase</fullName>
    </submittedName>
</protein>
<dbReference type="Proteomes" id="UP000054226">
    <property type="component" value="Unassembled WGS sequence"/>
</dbReference>
<sequence>MARIFRIMTAALVSLSTSDSRGPGYLLVPPAGGTLRAFDPLAGAADADVRGAEYPGHGERLAESPASSLEELGTVLAAATPKAWFSRSVTIGFGMGAFVALEAAQRLGVAPGALIVVDACAPQRRSPDKNAKAGASALGRVFGRTGLTPVAGYRDSPESWEYALDLLLGDLQLLNAYRGPARTRLSCPIAAIRGIDDPASASGDDATGGWRVWTSGPFVGRAVPGGYLGVLESGRETEFWARIRRLEAAFVNAEPEVA</sequence>
<gene>
    <name evidence="3" type="ORF">H074_08126</name>
</gene>
<dbReference type="GO" id="GO:0008610">
    <property type="term" value="P:lipid biosynthetic process"/>
    <property type="evidence" value="ECO:0007669"/>
    <property type="project" value="TreeGrafter"/>
</dbReference>
<dbReference type="AlphaFoldDB" id="M2Z5Y3"/>
<dbReference type="PANTHER" id="PTHR11487">
    <property type="entry name" value="THIOESTERASE"/>
    <property type="match status" value="1"/>
</dbReference>
<keyword evidence="4" id="KW-1185">Reference proteome</keyword>
<organism evidence="3 4">
    <name type="scientific">Amycolatopsis decaplanina DSM 44594</name>
    <dbReference type="NCBI Taxonomy" id="1284240"/>
    <lineage>
        <taxon>Bacteria</taxon>
        <taxon>Bacillati</taxon>
        <taxon>Actinomycetota</taxon>
        <taxon>Actinomycetes</taxon>
        <taxon>Pseudonocardiales</taxon>
        <taxon>Pseudonocardiaceae</taxon>
        <taxon>Amycolatopsis</taxon>
    </lineage>
</organism>
<dbReference type="PATRIC" id="fig|1284240.4.peg.1645"/>
<dbReference type="InterPro" id="IPR029058">
    <property type="entry name" value="AB_hydrolase_fold"/>
</dbReference>
<evidence type="ECO:0000313" key="4">
    <source>
        <dbReference type="Proteomes" id="UP000054226"/>
    </source>
</evidence>
<name>M2Z5Y3_9PSEU</name>
<evidence type="ECO:0000259" key="2">
    <source>
        <dbReference type="Pfam" id="PF00975"/>
    </source>
</evidence>
<dbReference type="PANTHER" id="PTHR11487:SF0">
    <property type="entry name" value="S-ACYL FATTY ACID SYNTHASE THIOESTERASE, MEDIUM CHAIN"/>
    <property type="match status" value="1"/>
</dbReference>
<accession>M2Z5Y3</accession>
<dbReference type="InterPro" id="IPR012223">
    <property type="entry name" value="TEII"/>
</dbReference>
<dbReference type="SUPFAM" id="SSF53474">
    <property type="entry name" value="alpha/beta-Hydrolases"/>
    <property type="match status" value="1"/>
</dbReference>
<comment type="caution">
    <text evidence="3">The sequence shown here is derived from an EMBL/GenBank/DDBJ whole genome shotgun (WGS) entry which is preliminary data.</text>
</comment>
<dbReference type="EMBL" id="AOHO01000038">
    <property type="protein sequence ID" value="EME62647.1"/>
    <property type="molecule type" value="Genomic_DNA"/>
</dbReference>
<proteinExistence type="inferred from homology"/>
<feature type="domain" description="Thioesterase" evidence="2">
    <location>
        <begin position="27"/>
        <end position="232"/>
    </location>
</feature>
<dbReference type="Pfam" id="PF00975">
    <property type="entry name" value="Thioesterase"/>
    <property type="match status" value="1"/>
</dbReference>
<dbReference type="Gene3D" id="3.40.50.1820">
    <property type="entry name" value="alpha/beta hydrolase"/>
    <property type="match status" value="1"/>
</dbReference>
<dbReference type="InterPro" id="IPR001031">
    <property type="entry name" value="Thioesterase"/>
</dbReference>
<evidence type="ECO:0000313" key="3">
    <source>
        <dbReference type="EMBL" id="EME62647.1"/>
    </source>
</evidence>
<reference evidence="3 4" key="1">
    <citation type="journal article" date="2013" name="Genome Announc.">
        <title>Draft Genome Sequence of Amycolatopsis decaplanina Strain DSM 44594T.</title>
        <authorList>
            <person name="Kaur N."/>
            <person name="Kumar S."/>
            <person name="Bala M."/>
            <person name="Raghava G.P."/>
            <person name="Mayilraj S."/>
        </authorList>
    </citation>
    <scope>NUCLEOTIDE SEQUENCE [LARGE SCALE GENOMIC DNA]</scope>
    <source>
        <strain evidence="3 4">DSM 44594</strain>
    </source>
</reference>